<dbReference type="GO" id="GO:0050808">
    <property type="term" value="P:synapse organization"/>
    <property type="evidence" value="ECO:0007669"/>
    <property type="project" value="TreeGrafter"/>
</dbReference>
<dbReference type="Pfam" id="PF13927">
    <property type="entry name" value="Ig_3"/>
    <property type="match status" value="1"/>
</dbReference>
<keyword evidence="6" id="KW-1185">Reference proteome</keyword>
<dbReference type="GO" id="GO:0008046">
    <property type="term" value="F:axon guidance receptor activity"/>
    <property type="evidence" value="ECO:0007669"/>
    <property type="project" value="TreeGrafter"/>
</dbReference>
<dbReference type="Gene3D" id="2.60.40.10">
    <property type="entry name" value="Immunoglobulins"/>
    <property type="match status" value="2"/>
</dbReference>
<evidence type="ECO:0000256" key="2">
    <source>
        <dbReference type="ARBA" id="ARBA00023157"/>
    </source>
</evidence>
<dbReference type="SMART" id="SM00408">
    <property type="entry name" value="IGc2"/>
    <property type="match status" value="2"/>
</dbReference>
<proteinExistence type="predicted"/>
<evidence type="ECO:0000259" key="5">
    <source>
        <dbReference type="PROSITE" id="PS50835"/>
    </source>
</evidence>
<dbReference type="InterPro" id="IPR003598">
    <property type="entry name" value="Ig_sub2"/>
</dbReference>
<reference evidence="7" key="1">
    <citation type="submission" date="2022-11" db="UniProtKB">
        <authorList>
            <consortium name="WormBaseParasite"/>
        </authorList>
    </citation>
    <scope>IDENTIFICATION</scope>
</reference>
<name>A0A915HEL6_ROMCU</name>
<organism evidence="6 7">
    <name type="scientific">Romanomermis culicivorax</name>
    <name type="common">Nematode worm</name>
    <dbReference type="NCBI Taxonomy" id="13658"/>
    <lineage>
        <taxon>Eukaryota</taxon>
        <taxon>Metazoa</taxon>
        <taxon>Ecdysozoa</taxon>
        <taxon>Nematoda</taxon>
        <taxon>Enoplea</taxon>
        <taxon>Dorylaimia</taxon>
        <taxon>Mermithida</taxon>
        <taxon>Mermithoidea</taxon>
        <taxon>Mermithidae</taxon>
        <taxon>Romanomermis</taxon>
    </lineage>
</organism>
<dbReference type="Pfam" id="PF07679">
    <property type="entry name" value="I-set"/>
    <property type="match status" value="1"/>
</dbReference>
<dbReference type="AlphaFoldDB" id="A0A915HEL6"/>
<protein>
    <submittedName>
        <fullName evidence="7">Ig-like domain-containing protein</fullName>
    </submittedName>
</protein>
<dbReference type="InterPro" id="IPR007110">
    <property type="entry name" value="Ig-like_dom"/>
</dbReference>
<accession>A0A915HEL6</accession>
<feature type="domain" description="Ig-like" evidence="5">
    <location>
        <begin position="139"/>
        <end position="227"/>
    </location>
</feature>
<dbReference type="GO" id="GO:0043025">
    <property type="term" value="C:neuronal cell body"/>
    <property type="evidence" value="ECO:0007669"/>
    <property type="project" value="TreeGrafter"/>
</dbReference>
<sequence length="249" mass="27678">MNAEYSGQWPRILDVPERSAFSLQCTFAGSSRPSIFWTKDGRPVQNDDSQAYADNNDDDDQWFQSPAKEDIYSTISKLNVRCADFSSTGRYQCIAATRMGNVTSPMATNVRLHENGRRTPCFSSSRLAAIIYGRECAIPEILSWTDTVTTTTSHDSFVRLTCRAIGNPRPKITWFNGKTTVKNDDDFMILTSGDLIIKSSAIVTEVMSFTCKAESVCGADSIEAIVIPVASSDNDDENQMTRFLKERSS</sequence>
<keyword evidence="2" id="KW-1015">Disulfide bond</keyword>
<dbReference type="GO" id="GO:0007156">
    <property type="term" value="P:homophilic cell adhesion via plasma membrane adhesion molecules"/>
    <property type="evidence" value="ECO:0007669"/>
    <property type="project" value="TreeGrafter"/>
</dbReference>
<dbReference type="PANTHER" id="PTHR45080:SF8">
    <property type="entry name" value="IG-LIKE DOMAIN-CONTAINING PROTEIN"/>
    <property type="match status" value="1"/>
</dbReference>
<evidence type="ECO:0000313" key="6">
    <source>
        <dbReference type="Proteomes" id="UP000887565"/>
    </source>
</evidence>
<keyword evidence="3" id="KW-0393">Immunoglobulin domain</keyword>
<evidence type="ECO:0000256" key="4">
    <source>
        <dbReference type="SAM" id="MobiDB-lite"/>
    </source>
</evidence>
<evidence type="ECO:0000256" key="3">
    <source>
        <dbReference type="ARBA" id="ARBA00023319"/>
    </source>
</evidence>
<feature type="domain" description="Ig-like" evidence="5">
    <location>
        <begin position="15"/>
        <end position="103"/>
    </location>
</feature>
<feature type="region of interest" description="Disordered" evidence="4">
    <location>
        <begin position="38"/>
        <end position="60"/>
    </location>
</feature>
<dbReference type="InterPro" id="IPR013783">
    <property type="entry name" value="Ig-like_fold"/>
</dbReference>
<dbReference type="WBParaSite" id="nRc.2.0.1.t00026-RA">
    <property type="protein sequence ID" value="nRc.2.0.1.t00026-RA"/>
    <property type="gene ID" value="nRc.2.0.1.g00026"/>
</dbReference>
<keyword evidence="1" id="KW-0732">Signal</keyword>
<dbReference type="InterPro" id="IPR050958">
    <property type="entry name" value="Cell_Adh-Cytoskel_Orgn"/>
</dbReference>
<dbReference type="Proteomes" id="UP000887565">
    <property type="component" value="Unplaced"/>
</dbReference>
<evidence type="ECO:0000256" key="1">
    <source>
        <dbReference type="ARBA" id="ARBA00022729"/>
    </source>
</evidence>
<dbReference type="PANTHER" id="PTHR45080">
    <property type="entry name" value="CONTACTIN 5"/>
    <property type="match status" value="1"/>
</dbReference>
<dbReference type="GO" id="GO:0030424">
    <property type="term" value="C:axon"/>
    <property type="evidence" value="ECO:0007669"/>
    <property type="project" value="TreeGrafter"/>
</dbReference>
<dbReference type="InterPro" id="IPR036179">
    <property type="entry name" value="Ig-like_dom_sf"/>
</dbReference>
<evidence type="ECO:0000313" key="7">
    <source>
        <dbReference type="WBParaSite" id="nRc.2.0.1.t00026-RA"/>
    </source>
</evidence>
<dbReference type="InterPro" id="IPR013098">
    <property type="entry name" value="Ig_I-set"/>
</dbReference>
<dbReference type="SUPFAM" id="SSF48726">
    <property type="entry name" value="Immunoglobulin"/>
    <property type="match status" value="2"/>
</dbReference>
<dbReference type="PROSITE" id="PS50835">
    <property type="entry name" value="IG_LIKE"/>
    <property type="match status" value="2"/>
</dbReference>
<dbReference type="OMA" id="DEYSTHF"/>
<dbReference type="GO" id="GO:0005886">
    <property type="term" value="C:plasma membrane"/>
    <property type="evidence" value="ECO:0007669"/>
    <property type="project" value="TreeGrafter"/>
</dbReference>